<dbReference type="PROSITE" id="PS00671">
    <property type="entry name" value="D_2_HYDROXYACID_DH_3"/>
    <property type="match status" value="1"/>
</dbReference>
<feature type="domain" description="D-isomer specific 2-hydroxyacid dehydrogenase catalytic" evidence="5">
    <location>
        <begin position="5"/>
        <end position="306"/>
    </location>
</feature>
<dbReference type="InterPro" id="IPR006140">
    <property type="entry name" value="D-isomer_DH_NAD-bd"/>
</dbReference>
<keyword evidence="3" id="KW-0520">NAD</keyword>
<dbReference type="Pfam" id="PF00389">
    <property type="entry name" value="2-Hacid_dh"/>
    <property type="match status" value="1"/>
</dbReference>
<dbReference type="EMBL" id="MORL01000003">
    <property type="protein sequence ID" value="OIN59616.1"/>
    <property type="molecule type" value="Genomic_DNA"/>
</dbReference>
<comment type="caution">
    <text evidence="7">The sequence shown here is derived from an EMBL/GenBank/DDBJ whole genome shotgun (WGS) entry which is preliminary data.</text>
</comment>
<dbReference type="InterPro" id="IPR029753">
    <property type="entry name" value="D-isomer_DH_CS"/>
</dbReference>
<dbReference type="GO" id="GO:0051287">
    <property type="term" value="F:NAD binding"/>
    <property type="evidence" value="ECO:0007669"/>
    <property type="project" value="InterPro"/>
</dbReference>
<evidence type="ECO:0000313" key="8">
    <source>
        <dbReference type="Proteomes" id="UP000181790"/>
    </source>
</evidence>
<dbReference type="SUPFAM" id="SSF52283">
    <property type="entry name" value="Formate/glycerate dehydrogenase catalytic domain-like"/>
    <property type="match status" value="1"/>
</dbReference>
<keyword evidence="2 4" id="KW-0560">Oxidoreductase</keyword>
<feature type="domain" description="D-isomer specific 2-hydroxyacid dehydrogenase NAD-binding" evidence="6">
    <location>
        <begin position="106"/>
        <end position="278"/>
    </location>
</feature>
<dbReference type="PROSITE" id="PS00065">
    <property type="entry name" value="D_2_HYDROXYACID_DH_1"/>
    <property type="match status" value="1"/>
</dbReference>
<dbReference type="InterPro" id="IPR036291">
    <property type="entry name" value="NAD(P)-bd_dom_sf"/>
</dbReference>
<dbReference type="Gene3D" id="3.40.50.720">
    <property type="entry name" value="NAD(P)-binding Rossmann-like Domain"/>
    <property type="match status" value="2"/>
</dbReference>
<accession>A0A1S2VN63</accession>
<evidence type="ECO:0000256" key="2">
    <source>
        <dbReference type="ARBA" id="ARBA00023002"/>
    </source>
</evidence>
<dbReference type="AlphaFoldDB" id="A0A1S2VN63"/>
<dbReference type="FunFam" id="3.40.50.720:FF:000203">
    <property type="entry name" value="D-3-phosphoglycerate dehydrogenase (SerA)"/>
    <property type="match status" value="1"/>
</dbReference>
<dbReference type="RefSeq" id="WP_071502411.1">
    <property type="nucleotide sequence ID" value="NZ_MORL01000003.1"/>
</dbReference>
<keyword evidence="8" id="KW-1185">Reference proteome</keyword>
<dbReference type="SUPFAM" id="SSF51735">
    <property type="entry name" value="NAD(P)-binding Rossmann-fold domains"/>
    <property type="match status" value="1"/>
</dbReference>
<dbReference type="OrthoDB" id="1522997at2"/>
<protein>
    <submittedName>
        <fullName evidence="7">Phosphoglycerate dehydrogenase</fullName>
    </submittedName>
</protein>
<evidence type="ECO:0000256" key="3">
    <source>
        <dbReference type="ARBA" id="ARBA00023027"/>
    </source>
</evidence>
<dbReference type="CDD" id="cd12173">
    <property type="entry name" value="PGDH_4"/>
    <property type="match status" value="1"/>
</dbReference>
<reference evidence="7 8" key="1">
    <citation type="submission" date="2016-10" db="EMBL/GenBank/DDBJ databases">
        <title>Arsenicibacter rosenii gen. nov., sp. nov., an efficient arsenic-methylating bacterium isolated from an arsenic-contaminated paddy soil.</title>
        <authorList>
            <person name="Huang K."/>
        </authorList>
    </citation>
    <scope>NUCLEOTIDE SEQUENCE [LARGE SCALE GENOMIC DNA]</scope>
    <source>
        <strain evidence="7 8">SM-1</strain>
    </source>
</reference>
<dbReference type="GO" id="GO:0016616">
    <property type="term" value="F:oxidoreductase activity, acting on the CH-OH group of donors, NAD or NADP as acceptor"/>
    <property type="evidence" value="ECO:0007669"/>
    <property type="project" value="InterPro"/>
</dbReference>
<evidence type="ECO:0000256" key="1">
    <source>
        <dbReference type="ARBA" id="ARBA00005854"/>
    </source>
</evidence>
<comment type="similarity">
    <text evidence="1 4">Belongs to the D-isomer specific 2-hydroxyacid dehydrogenase family.</text>
</comment>
<proteinExistence type="inferred from homology"/>
<gene>
    <name evidence="7" type="ORF">BLX24_07000</name>
</gene>
<dbReference type="InterPro" id="IPR029752">
    <property type="entry name" value="D-isomer_DH_CS1"/>
</dbReference>
<dbReference type="Pfam" id="PF02826">
    <property type="entry name" value="2-Hacid_dh_C"/>
    <property type="match status" value="1"/>
</dbReference>
<dbReference type="InterPro" id="IPR050223">
    <property type="entry name" value="D-isomer_2-hydroxyacid_DH"/>
</dbReference>
<name>A0A1S2VN63_9BACT</name>
<dbReference type="InterPro" id="IPR006139">
    <property type="entry name" value="D-isomer_2_OHA_DH_cat_dom"/>
</dbReference>
<dbReference type="Proteomes" id="UP000181790">
    <property type="component" value="Unassembled WGS sequence"/>
</dbReference>
<evidence type="ECO:0000313" key="7">
    <source>
        <dbReference type="EMBL" id="OIN59616.1"/>
    </source>
</evidence>
<dbReference type="PROSITE" id="PS00670">
    <property type="entry name" value="D_2_HYDROXYACID_DH_2"/>
    <property type="match status" value="1"/>
</dbReference>
<dbReference type="PANTHER" id="PTHR10996">
    <property type="entry name" value="2-HYDROXYACID DEHYDROGENASE-RELATED"/>
    <property type="match status" value="1"/>
</dbReference>
<evidence type="ECO:0000256" key="4">
    <source>
        <dbReference type="RuleBase" id="RU003719"/>
    </source>
</evidence>
<sequence length="318" mass="33965">MLKTVLLLETVAEDADALLHDNVRVLTAYGERPLADIVQQETIHAVITRGKGQVNQALLDACPALEVVARCGVGLDNVDVQAATARGIRVINAPGANAATIAEHAMSLMLMLVRNMYNSVSQVRAGNWNGRNQYSGDELTGKTLGILGLGNIGRRVARLAEAFGMQVVYWDLNPNPSVSYQALPLEELLAKADVISLHLPLTPETDQLLNADRLALLKPGAFLINTARGGLIDEQALLNALNQGNLAGFGADVLSEEPPAADDLLSRHPKTMITAHVGSLTATTYRTMCMYTVQNVLTFLAGEAPAPESVFNRVALGL</sequence>
<organism evidence="7 8">
    <name type="scientific">Arsenicibacter rosenii</name>
    <dbReference type="NCBI Taxonomy" id="1750698"/>
    <lineage>
        <taxon>Bacteria</taxon>
        <taxon>Pseudomonadati</taxon>
        <taxon>Bacteroidota</taxon>
        <taxon>Cytophagia</taxon>
        <taxon>Cytophagales</taxon>
        <taxon>Spirosomataceae</taxon>
        <taxon>Arsenicibacter</taxon>
    </lineage>
</organism>
<evidence type="ECO:0000259" key="5">
    <source>
        <dbReference type="Pfam" id="PF00389"/>
    </source>
</evidence>
<evidence type="ECO:0000259" key="6">
    <source>
        <dbReference type="Pfam" id="PF02826"/>
    </source>
</evidence>